<reference evidence="2 3" key="1">
    <citation type="submission" date="2017-08" db="EMBL/GenBank/DDBJ databases">
        <title>Reclassification of Bisgaard taxon 37 and 44.</title>
        <authorList>
            <person name="Christensen H."/>
        </authorList>
    </citation>
    <scope>NUCLEOTIDE SEQUENCE [LARGE SCALE GENOMIC DNA]</scope>
    <source>
        <strain evidence="2 3">B96_4</strain>
    </source>
</reference>
<keyword evidence="3" id="KW-1185">Reference proteome</keyword>
<name>A0A3A1Y877_9GAMM</name>
<dbReference type="RefSeq" id="WP_119496362.1">
    <property type="nucleotide sequence ID" value="NZ_NRJH01000007.1"/>
</dbReference>
<evidence type="ECO:0000313" key="3">
    <source>
        <dbReference type="Proteomes" id="UP000266258"/>
    </source>
</evidence>
<evidence type="ECO:0008006" key="4">
    <source>
        <dbReference type="Google" id="ProtNLM"/>
    </source>
</evidence>
<sequence>MKKAFLILLGLGCFTTASYAETLDLYGQTSQGKLVYLGCLNCSRHSTNSIFNDLGAYGFRYANSTNNIWNKYGPYGSVGSTYSINNYSCGDKAPLVIGRYSKQTKGTFCIRGYPSGVSVYSYREIMNFLAKNIEQIRDKRFSELTSSQQEFINKLFY</sequence>
<evidence type="ECO:0000256" key="1">
    <source>
        <dbReference type="SAM" id="SignalP"/>
    </source>
</evidence>
<keyword evidence="1" id="KW-0732">Signal</keyword>
<feature type="chain" id="PRO_5017383397" description="Cytochrome c domain-containing protein" evidence="1">
    <location>
        <begin position="21"/>
        <end position="157"/>
    </location>
</feature>
<dbReference type="AlphaFoldDB" id="A0A3A1Y877"/>
<feature type="signal peptide" evidence="1">
    <location>
        <begin position="1"/>
        <end position="20"/>
    </location>
</feature>
<comment type="caution">
    <text evidence="2">The sequence shown here is derived from an EMBL/GenBank/DDBJ whole genome shotgun (WGS) entry which is preliminary data.</text>
</comment>
<gene>
    <name evidence="2" type="ORF">CJP74_00720</name>
</gene>
<dbReference type="EMBL" id="NRJH01000007">
    <property type="protein sequence ID" value="RIY33855.1"/>
    <property type="molecule type" value="Genomic_DNA"/>
</dbReference>
<protein>
    <recommendedName>
        <fullName evidence="4">Cytochrome c domain-containing protein</fullName>
    </recommendedName>
</protein>
<proteinExistence type="predicted"/>
<dbReference type="Proteomes" id="UP000266258">
    <property type="component" value="Unassembled WGS sequence"/>
</dbReference>
<organism evidence="2 3">
    <name type="scientific">Psittacicella melopsittaci</name>
    <dbReference type="NCBI Taxonomy" id="2028576"/>
    <lineage>
        <taxon>Bacteria</taxon>
        <taxon>Pseudomonadati</taxon>
        <taxon>Pseudomonadota</taxon>
        <taxon>Gammaproteobacteria</taxon>
        <taxon>Pasteurellales</taxon>
        <taxon>Psittacicellaceae</taxon>
        <taxon>Psittacicella</taxon>
    </lineage>
</organism>
<evidence type="ECO:0000313" key="2">
    <source>
        <dbReference type="EMBL" id="RIY33855.1"/>
    </source>
</evidence>
<dbReference type="OrthoDB" id="8480938at2"/>
<accession>A0A3A1Y877</accession>